<dbReference type="Proteomes" id="UP000031488">
    <property type="component" value="Unassembled WGS sequence"/>
</dbReference>
<dbReference type="EMBL" id="JTJZ01000022">
    <property type="protein sequence ID" value="KHS51196.1"/>
    <property type="molecule type" value="Genomic_DNA"/>
</dbReference>
<dbReference type="AlphaFoldDB" id="A0A0B8ZY63"/>
<sequence>MHMCLCIWDVGVLATRRSGDDNSGRRGCARRPLLSFVREWLTFERAGLMETSREDKPHAAPAMSVFGVLSVLVAVRISLGTIGGIGASRTSATG</sequence>
<accession>A0A0B8ZY63</accession>
<organism evidence="2 3">
    <name type="scientific">Brevibacterium linens</name>
    <dbReference type="NCBI Taxonomy" id="1703"/>
    <lineage>
        <taxon>Bacteria</taxon>
        <taxon>Bacillati</taxon>
        <taxon>Actinomycetota</taxon>
        <taxon>Actinomycetes</taxon>
        <taxon>Micrococcales</taxon>
        <taxon>Brevibacteriaceae</taxon>
        <taxon>Brevibacterium</taxon>
    </lineage>
</organism>
<proteinExistence type="predicted"/>
<protein>
    <submittedName>
        <fullName evidence="2">Uncharacterized protein</fullName>
    </submittedName>
</protein>
<keyword evidence="1" id="KW-0812">Transmembrane</keyword>
<gene>
    <name evidence="2" type="ORF">AE0388_3268</name>
</gene>
<name>A0A0B8ZY63_BRELN</name>
<keyword evidence="1" id="KW-1133">Transmembrane helix</keyword>
<feature type="transmembrane region" description="Helical" evidence="1">
    <location>
        <begin position="59"/>
        <end position="79"/>
    </location>
</feature>
<keyword evidence="3" id="KW-1185">Reference proteome</keyword>
<reference evidence="2 3" key="1">
    <citation type="submission" date="2014-11" db="EMBL/GenBank/DDBJ databases">
        <title>Draft Genome Sequence of Brevibacterium linens AE038-8.</title>
        <authorList>
            <person name="Maizel D."/>
            <person name="Utturkar S.M."/>
            <person name="Brown S.D."/>
            <person name="Ferrero M."/>
            <person name="Rosen B.P."/>
        </authorList>
    </citation>
    <scope>NUCLEOTIDE SEQUENCE [LARGE SCALE GENOMIC DNA]</scope>
    <source>
        <strain evidence="2 3">AE038-8</strain>
    </source>
</reference>
<evidence type="ECO:0000313" key="2">
    <source>
        <dbReference type="EMBL" id="KHS51196.1"/>
    </source>
</evidence>
<evidence type="ECO:0000313" key="3">
    <source>
        <dbReference type="Proteomes" id="UP000031488"/>
    </source>
</evidence>
<evidence type="ECO:0000256" key="1">
    <source>
        <dbReference type="SAM" id="Phobius"/>
    </source>
</evidence>
<keyword evidence="1" id="KW-0472">Membrane</keyword>
<comment type="caution">
    <text evidence="2">The sequence shown here is derived from an EMBL/GenBank/DDBJ whole genome shotgun (WGS) entry which is preliminary data.</text>
</comment>